<protein>
    <recommendedName>
        <fullName evidence="3">Transcription initiation factor TFIID subunit 12</fullName>
    </recommendedName>
</protein>
<evidence type="ECO:0000256" key="6">
    <source>
        <dbReference type="ARBA" id="ARBA00023242"/>
    </source>
</evidence>
<feature type="compositionally biased region" description="Polar residues" evidence="7">
    <location>
        <begin position="133"/>
        <end position="146"/>
    </location>
</feature>
<dbReference type="PANTHER" id="PTHR12264">
    <property type="entry name" value="TRANSCRIPTION INITIATION FACTOR TFIID SUBUNIT 12"/>
    <property type="match status" value="1"/>
</dbReference>
<keyword evidence="4" id="KW-0805">Transcription regulation</keyword>
<dbReference type="Gene3D" id="1.10.20.10">
    <property type="entry name" value="Histone, subunit A"/>
    <property type="match status" value="1"/>
</dbReference>
<evidence type="ECO:0000256" key="5">
    <source>
        <dbReference type="ARBA" id="ARBA00023163"/>
    </source>
</evidence>
<dbReference type="InterPro" id="IPR009072">
    <property type="entry name" value="Histone-fold"/>
</dbReference>
<evidence type="ECO:0000256" key="7">
    <source>
        <dbReference type="SAM" id="MobiDB-lite"/>
    </source>
</evidence>
<comment type="similarity">
    <text evidence="2">Belongs to the TAF12 family.</text>
</comment>
<dbReference type="InterPro" id="IPR037794">
    <property type="entry name" value="TAF12"/>
</dbReference>
<feature type="domain" description="Transcription initiation factor TFIID subunit 12" evidence="8">
    <location>
        <begin position="221"/>
        <end position="285"/>
    </location>
</feature>
<evidence type="ECO:0000256" key="4">
    <source>
        <dbReference type="ARBA" id="ARBA00023015"/>
    </source>
</evidence>
<evidence type="ECO:0000256" key="1">
    <source>
        <dbReference type="ARBA" id="ARBA00004123"/>
    </source>
</evidence>
<comment type="subcellular location">
    <subcellularLocation>
        <location evidence="1">Nucleus</location>
    </subcellularLocation>
</comment>
<feature type="region of interest" description="Disordered" evidence="7">
    <location>
        <begin position="108"/>
        <end position="164"/>
    </location>
</feature>
<reference evidence="9 10" key="1">
    <citation type="submission" date="2024-08" db="EMBL/GenBank/DDBJ databases">
        <authorList>
            <person name="Cucini C."/>
            <person name="Frati F."/>
        </authorList>
    </citation>
    <scope>NUCLEOTIDE SEQUENCE [LARGE SCALE GENOMIC DNA]</scope>
</reference>
<evidence type="ECO:0000256" key="3">
    <source>
        <dbReference type="ARBA" id="ARBA00017484"/>
    </source>
</evidence>
<sequence length="323" mass="34776">MSDNGNIITKWTPTYTNLPPPPPVSEPRTSSSTTKKKKSFQSRTGGGVVRSKKGVVSSRRPKPRIVIVRGGDVTSPGPGGSSASPPIFNFESDWSPSWFPNRVVPTAATSTSVANSPEADTGDGSKWTKKSDQNFAISTGSPATQTRMRKKGGGGRLTAPPASKRTYPDLEIIRNPQYLQVSRNVASTSTSGLAPPKVHTTFLAPVVSQTKGKNKIIQPGKLQQMLKAVDPTAELERDAELALDKYADTFLSQLLEGACQLANHRGSDKVEIGDLATYLGRHKNMKVSVGPDGETRVKPIGNKLQLNAHCQRWGLMNGSIKKY</sequence>
<accession>A0ABP1RDG6</accession>
<name>A0ABP1RDG6_9HEXA</name>
<gene>
    <name evidence="9" type="ORF">ODALV1_LOCUS19347</name>
</gene>
<proteinExistence type="inferred from homology"/>
<comment type="caution">
    <text evidence="9">The sequence shown here is derived from an EMBL/GenBank/DDBJ whole genome shotgun (WGS) entry which is preliminary data.</text>
</comment>
<dbReference type="PANTHER" id="PTHR12264:SF21">
    <property type="entry name" value="TRANSCRIPTION INITIATION FACTOR TFIID SUBUNIT 12"/>
    <property type="match status" value="1"/>
</dbReference>
<feature type="region of interest" description="Disordered" evidence="7">
    <location>
        <begin position="1"/>
        <end position="84"/>
    </location>
</feature>
<dbReference type="CDD" id="cd07981">
    <property type="entry name" value="HFD_TAF12"/>
    <property type="match status" value="1"/>
</dbReference>
<dbReference type="Proteomes" id="UP001642540">
    <property type="component" value="Unassembled WGS sequence"/>
</dbReference>
<evidence type="ECO:0000313" key="9">
    <source>
        <dbReference type="EMBL" id="CAL8121360.1"/>
    </source>
</evidence>
<feature type="compositionally biased region" description="Polar residues" evidence="7">
    <location>
        <begin position="1"/>
        <end position="17"/>
    </location>
</feature>
<dbReference type="SUPFAM" id="SSF47113">
    <property type="entry name" value="Histone-fold"/>
    <property type="match status" value="1"/>
</dbReference>
<evidence type="ECO:0000313" key="10">
    <source>
        <dbReference type="Proteomes" id="UP001642540"/>
    </source>
</evidence>
<evidence type="ECO:0000259" key="8">
    <source>
        <dbReference type="Pfam" id="PF03847"/>
    </source>
</evidence>
<keyword evidence="6" id="KW-0539">Nucleus</keyword>
<dbReference type="EMBL" id="CAXLJM020000065">
    <property type="protein sequence ID" value="CAL8121360.1"/>
    <property type="molecule type" value="Genomic_DNA"/>
</dbReference>
<organism evidence="9 10">
    <name type="scientific">Orchesella dallaii</name>
    <dbReference type="NCBI Taxonomy" id="48710"/>
    <lineage>
        <taxon>Eukaryota</taxon>
        <taxon>Metazoa</taxon>
        <taxon>Ecdysozoa</taxon>
        <taxon>Arthropoda</taxon>
        <taxon>Hexapoda</taxon>
        <taxon>Collembola</taxon>
        <taxon>Entomobryomorpha</taxon>
        <taxon>Entomobryoidea</taxon>
        <taxon>Orchesellidae</taxon>
        <taxon>Orchesellinae</taxon>
        <taxon>Orchesella</taxon>
    </lineage>
</organism>
<evidence type="ECO:0000256" key="2">
    <source>
        <dbReference type="ARBA" id="ARBA00007530"/>
    </source>
</evidence>
<dbReference type="InterPro" id="IPR003228">
    <property type="entry name" value="TFIID_TAF12_dom"/>
</dbReference>
<dbReference type="Pfam" id="PF03847">
    <property type="entry name" value="TFIID_20kDa"/>
    <property type="match status" value="1"/>
</dbReference>
<keyword evidence="10" id="KW-1185">Reference proteome</keyword>
<keyword evidence="5" id="KW-0804">Transcription</keyword>